<keyword evidence="4" id="KW-0472">Membrane</keyword>
<feature type="domain" description="HTH araC/xylS-type" evidence="5">
    <location>
        <begin position="281"/>
        <end position="382"/>
    </location>
</feature>
<evidence type="ECO:0000256" key="2">
    <source>
        <dbReference type="ARBA" id="ARBA00023125"/>
    </source>
</evidence>
<feature type="transmembrane region" description="Helical" evidence="4">
    <location>
        <begin position="193"/>
        <end position="213"/>
    </location>
</feature>
<dbReference type="SUPFAM" id="SSF46689">
    <property type="entry name" value="Homeodomain-like"/>
    <property type="match status" value="1"/>
</dbReference>
<keyword evidence="7" id="KW-1185">Reference proteome</keyword>
<keyword evidence="1" id="KW-0805">Transcription regulation</keyword>
<keyword evidence="2" id="KW-0238">DNA-binding</keyword>
<dbReference type="Proteomes" id="UP001176883">
    <property type="component" value="Unassembled WGS sequence"/>
</dbReference>
<dbReference type="InterPro" id="IPR018062">
    <property type="entry name" value="HTH_AraC-typ_CS"/>
</dbReference>
<evidence type="ECO:0000256" key="3">
    <source>
        <dbReference type="ARBA" id="ARBA00023163"/>
    </source>
</evidence>
<dbReference type="InterPro" id="IPR009057">
    <property type="entry name" value="Homeodomain-like_sf"/>
</dbReference>
<dbReference type="Pfam" id="PF12833">
    <property type="entry name" value="HTH_18"/>
    <property type="match status" value="1"/>
</dbReference>
<evidence type="ECO:0000256" key="4">
    <source>
        <dbReference type="SAM" id="Phobius"/>
    </source>
</evidence>
<proteinExistence type="predicted"/>
<name>A0ABT8W5H3_9FLAO</name>
<feature type="transmembrane region" description="Helical" evidence="4">
    <location>
        <begin position="139"/>
        <end position="159"/>
    </location>
</feature>
<sequence length="388" mass="45823">MNNEEIYFNLNPVNFFIVSGLVQNFILAGILFFRKAETQLASRFLSITIFIVNAHITYLMVLDTNFDTIFPTSLWVPYSYLTAIGPLIYFYTQALINTNFNISSVQIKHFIPVMVEVALQTVIIVDSSSKDQMFYNSSLYFYIIPLLYTWTAGSILYYLHLSLDIINDYDKWVFKNFSNLKEITLKWLRKFIVYYRLLWMIWIPVGALFLLFFRFQLQYLFVVLTLYVLILLLTYLTLWIGLEGLGLRNFVFIGYNSKKVENKNFRKLTHNEIQEYVERITKLMVKEKIYLNENLSLKEMSSYLEADPNLISFILNNHLEKNFYDFINSYRIEEVKNKLNDANYKDLTLLGIALESGFNSKTTFNRVFKKVTGITPTKFQKERNTSLK</sequence>
<dbReference type="EMBL" id="JAUOEK010000020">
    <property type="protein sequence ID" value="MDO5968365.1"/>
    <property type="molecule type" value="Genomic_DNA"/>
</dbReference>
<gene>
    <name evidence="6" type="ORF">Q4Q35_00960</name>
</gene>
<organism evidence="6 7">
    <name type="scientific">Flavivirga aquimarina</name>
    <dbReference type="NCBI Taxonomy" id="2027862"/>
    <lineage>
        <taxon>Bacteria</taxon>
        <taxon>Pseudomonadati</taxon>
        <taxon>Bacteroidota</taxon>
        <taxon>Flavobacteriia</taxon>
        <taxon>Flavobacteriales</taxon>
        <taxon>Flavobacteriaceae</taxon>
        <taxon>Flavivirga</taxon>
    </lineage>
</organism>
<keyword evidence="4" id="KW-0812">Transmembrane</keyword>
<keyword evidence="4" id="KW-1133">Transmembrane helix</keyword>
<dbReference type="PROSITE" id="PS01124">
    <property type="entry name" value="HTH_ARAC_FAMILY_2"/>
    <property type="match status" value="1"/>
</dbReference>
<evidence type="ECO:0000313" key="7">
    <source>
        <dbReference type="Proteomes" id="UP001176883"/>
    </source>
</evidence>
<feature type="transmembrane region" description="Helical" evidence="4">
    <location>
        <begin position="12"/>
        <end position="33"/>
    </location>
</feature>
<dbReference type="Gene3D" id="1.10.10.60">
    <property type="entry name" value="Homeodomain-like"/>
    <property type="match status" value="1"/>
</dbReference>
<evidence type="ECO:0000313" key="6">
    <source>
        <dbReference type="EMBL" id="MDO5968365.1"/>
    </source>
</evidence>
<reference evidence="6" key="1">
    <citation type="submission" date="2023-07" db="EMBL/GenBank/DDBJ databases">
        <title>Two novel species in the genus Flavivirga.</title>
        <authorList>
            <person name="Kwon K."/>
        </authorList>
    </citation>
    <scope>NUCLEOTIDE SEQUENCE</scope>
    <source>
        <strain evidence="6">KCTC 52353</strain>
    </source>
</reference>
<dbReference type="InterPro" id="IPR018060">
    <property type="entry name" value="HTH_AraC"/>
</dbReference>
<dbReference type="PROSITE" id="PS00041">
    <property type="entry name" value="HTH_ARAC_FAMILY_1"/>
    <property type="match status" value="1"/>
</dbReference>
<accession>A0ABT8W5H3</accession>
<keyword evidence="3" id="KW-0804">Transcription</keyword>
<feature type="transmembrane region" description="Helical" evidence="4">
    <location>
        <begin position="78"/>
        <end position="97"/>
    </location>
</feature>
<evidence type="ECO:0000259" key="5">
    <source>
        <dbReference type="PROSITE" id="PS01124"/>
    </source>
</evidence>
<dbReference type="RefSeq" id="WP_303276046.1">
    <property type="nucleotide sequence ID" value="NZ_JAUOEK010000020.1"/>
</dbReference>
<feature type="transmembrane region" description="Helical" evidence="4">
    <location>
        <begin position="219"/>
        <end position="242"/>
    </location>
</feature>
<dbReference type="PANTHER" id="PTHR43280">
    <property type="entry name" value="ARAC-FAMILY TRANSCRIPTIONAL REGULATOR"/>
    <property type="match status" value="1"/>
</dbReference>
<evidence type="ECO:0000256" key="1">
    <source>
        <dbReference type="ARBA" id="ARBA00023015"/>
    </source>
</evidence>
<protein>
    <submittedName>
        <fullName evidence="6">Helix-turn-helix domain-containing protein</fullName>
    </submittedName>
</protein>
<feature type="transmembrane region" description="Helical" evidence="4">
    <location>
        <begin position="40"/>
        <end position="58"/>
    </location>
</feature>
<dbReference type="SMART" id="SM00342">
    <property type="entry name" value="HTH_ARAC"/>
    <property type="match status" value="1"/>
</dbReference>
<dbReference type="PANTHER" id="PTHR43280:SF29">
    <property type="entry name" value="ARAC-FAMILY TRANSCRIPTIONAL REGULATOR"/>
    <property type="match status" value="1"/>
</dbReference>
<comment type="caution">
    <text evidence="6">The sequence shown here is derived from an EMBL/GenBank/DDBJ whole genome shotgun (WGS) entry which is preliminary data.</text>
</comment>